<dbReference type="Pfam" id="PF13966">
    <property type="entry name" value="zf-RVT"/>
    <property type="match status" value="1"/>
</dbReference>
<dbReference type="Proteomes" id="UP000236291">
    <property type="component" value="Unassembled WGS sequence"/>
</dbReference>
<accession>A0A2K3JM74</accession>
<evidence type="ECO:0000313" key="2">
    <source>
        <dbReference type="EMBL" id="PNX55130.1"/>
    </source>
</evidence>
<evidence type="ECO:0000259" key="1">
    <source>
        <dbReference type="Pfam" id="PF13966"/>
    </source>
</evidence>
<dbReference type="PANTHER" id="PTHR36617:SF5">
    <property type="entry name" value="OS05G0421675 PROTEIN"/>
    <property type="match status" value="1"/>
</dbReference>
<sequence>MSLLRWGLGGTGVGLEEAVVGEWLLDPELGYSVRGAYQLLTSHDMNALSDGHDLIWHRQVPLKVSILAWRLLKDRLPTKTNLVTRGIVPTDARFCVSGCGDAEPAHHLFLTCSVFGSLWSMVRAWIGSMAVDANSLPDHFVQFTQSAGGQRAQWSFMQLIWLACVWILWHERNH</sequence>
<organism evidence="2 3">
    <name type="scientific">Trifolium pratense</name>
    <name type="common">Red clover</name>
    <dbReference type="NCBI Taxonomy" id="57577"/>
    <lineage>
        <taxon>Eukaryota</taxon>
        <taxon>Viridiplantae</taxon>
        <taxon>Streptophyta</taxon>
        <taxon>Embryophyta</taxon>
        <taxon>Tracheophyta</taxon>
        <taxon>Spermatophyta</taxon>
        <taxon>Magnoliopsida</taxon>
        <taxon>eudicotyledons</taxon>
        <taxon>Gunneridae</taxon>
        <taxon>Pentapetalae</taxon>
        <taxon>rosids</taxon>
        <taxon>fabids</taxon>
        <taxon>Fabales</taxon>
        <taxon>Fabaceae</taxon>
        <taxon>Papilionoideae</taxon>
        <taxon>50 kb inversion clade</taxon>
        <taxon>NPAAA clade</taxon>
        <taxon>Hologalegina</taxon>
        <taxon>IRL clade</taxon>
        <taxon>Trifolieae</taxon>
        <taxon>Trifolium</taxon>
    </lineage>
</organism>
<keyword evidence="2" id="KW-0413">Isomerase</keyword>
<feature type="domain" description="Reverse transcriptase zinc-binding" evidence="1">
    <location>
        <begin position="31"/>
        <end position="119"/>
    </location>
</feature>
<proteinExistence type="predicted"/>
<dbReference type="EMBL" id="ASHM01070394">
    <property type="protein sequence ID" value="PNX55130.1"/>
    <property type="molecule type" value="Genomic_DNA"/>
</dbReference>
<comment type="caution">
    <text evidence="2">The sequence shown here is derived from an EMBL/GenBank/DDBJ whole genome shotgun (WGS) entry which is preliminary data.</text>
</comment>
<gene>
    <name evidence="2" type="ORF">L195_g048756</name>
</gene>
<dbReference type="InterPro" id="IPR026960">
    <property type="entry name" value="RVT-Znf"/>
</dbReference>
<dbReference type="PANTHER" id="PTHR36617">
    <property type="entry name" value="PROTEIN, PUTATIVE-RELATED"/>
    <property type="match status" value="1"/>
</dbReference>
<protein>
    <submittedName>
        <fullName evidence="2">70 kDa peptidyl-prolyl isomerase</fullName>
    </submittedName>
</protein>
<reference evidence="2 3" key="2">
    <citation type="journal article" date="2017" name="Front. Plant Sci.">
        <title>Gene Classification and Mining of Molecular Markers Useful in Red Clover (Trifolium pratense) Breeding.</title>
        <authorList>
            <person name="Istvanek J."/>
            <person name="Dluhosova J."/>
            <person name="Dluhos P."/>
            <person name="Patkova L."/>
            <person name="Nedelnik J."/>
            <person name="Repkova J."/>
        </authorList>
    </citation>
    <scope>NUCLEOTIDE SEQUENCE [LARGE SCALE GENOMIC DNA]</scope>
    <source>
        <strain evidence="3">cv. Tatra</strain>
        <tissue evidence="2">Young leaves</tissue>
    </source>
</reference>
<dbReference type="GO" id="GO:0016853">
    <property type="term" value="F:isomerase activity"/>
    <property type="evidence" value="ECO:0007669"/>
    <property type="project" value="UniProtKB-KW"/>
</dbReference>
<evidence type="ECO:0000313" key="3">
    <source>
        <dbReference type="Proteomes" id="UP000236291"/>
    </source>
</evidence>
<feature type="non-terminal residue" evidence="2">
    <location>
        <position position="174"/>
    </location>
</feature>
<name>A0A2K3JM74_TRIPR</name>
<dbReference type="AlphaFoldDB" id="A0A2K3JM74"/>
<reference evidence="2 3" key="1">
    <citation type="journal article" date="2014" name="Am. J. Bot.">
        <title>Genome assembly and annotation for red clover (Trifolium pratense; Fabaceae).</title>
        <authorList>
            <person name="Istvanek J."/>
            <person name="Jaros M."/>
            <person name="Krenek A."/>
            <person name="Repkova J."/>
        </authorList>
    </citation>
    <scope>NUCLEOTIDE SEQUENCE [LARGE SCALE GENOMIC DNA]</scope>
    <source>
        <strain evidence="3">cv. Tatra</strain>
        <tissue evidence="2">Young leaves</tissue>
    </source>
</reference>